<sequence length="223" mass="22710">MQKFDSPSAVSATVDVPAGRIQFIAGERADTTVEIRPSDAGKKSDVKAADGIEVTFADGALRVEAAEPTNRLLGSSGSVEVTVLLPTDSKIDAKSALADFRGVGRLGDVTIEAAQGSIKLDETATAHLTLQSGDISVGRLGGSAEISTQQGNLQISEAVTGTVELNTTRGDITVGAAPGSSATLDAGTTYGRVRNSLKNTDGAATALNIRATTAHGDITAESR</sequence>
<evidence type="ECO:0000313" key="2">
    <source>
        <dbReference type="EMBL" id="MBL7260305.1"/>
    </source>
</evidence>
<evidence type="ECO:0000313" key="3">
    <source>
        <dbReference type="Proteomes" id="UP000598996"/>
    </source>
</evidence>
<comment type="caution">
    <text evidence="2">The sequence shown here is derived from an EMBL/GenBank/DDBJ whole genome shotgun (WGS) entry which is preliminary data.</text>
</comment>
<dbReference type="Proteomes" id="UP000598996">
    <property type="component" value="Unassembled WGS sequence"/>
</dbReference>
<evidence type="ECO:0000259" key="1">
    <source>
        <dbReference type="Pfam" id="PF13349"/>
    </source>
</evidence>
<proteinExistence type="predicted"/>
<reference evidence="2 3" key="1">
    <citation type="submission" date="2021-01" db="EMBL/GenBank/DDBJ databases">
        <title>Actinoplanes sp. nov. LDG1-01 isolated from lichen.</title>
        <authorList>
            <person name="Saeng-In P."/>
            <person name="Phongsopitanun W."/>
            <person name="Kanchanasin P."/>
            <person name="Yuki M."/>
            <person name="Kudo T."/>
            <person name="Ohkuma M."/>
            <person name="Tanasupawat S."/>
        </authorList>
    </citation>
    <scope>NUCLEOTIDE SEQUENCE [LARGE SCALE GENOMIC DNA]</scope>
    <source>
        <strain evidence="2 3">LDG1-01</strain>
    </source>
</reference>
<gene>
    <name evidence="2" type="ORF">JKJ07_39005</name>
</gene>
<dbReference type="InterPro" id="IPR025164">
    <property type="entry name" value="Toastrack_DUF4097"/>
</dbReference>
<feature type="domain" description="DUF4097" evidence="1">
    <location>
        <begin position="20"/>
        <end position="220"/>
    </location>
</feature>
<protein>
    <submittedName>
        <fullName evidence="2">DUF4097 family beta strand repeat protein</fullName>
    </submittedName>
</protein>
<dbReference type="EMBL" id="JAENHO010000013">
    <property type="protein sequence ID" value="MBL7260305.1"/>
    <property type="molecule type" value="Genomic_DNA"/>
</dbReference>
<organism evidence="2 3">
    <name type="scientific">Paractinoplanes lichenicola</name>
    <dbReference type="NCBI Taxonomy" id="2802976"/>
    <lineage>
        <taxon>Bacteria</taxon>
        <taxon>Bacillati</taxon>
        <taxon>Actinomycetota</taxon>
        <taxon>Actinomycetes</taxon>
        <taxon>Micromonosporales</taxon>
        <taxon>Micromonosporaceae</taxon>
        <taxon>Paractinoplanes</taxon>
    </lineage>
</organism>
<name>A0ABS1W0R8_9ACTN</name>
<accession>A0ABS1W0R8</accession>
<keyword evidence="3" id="KW-1185">Reference proteome</keyword>
<dbReference type="Pfam" id="PF13349">
    <property type="entry name" value="DUF4097"/>
    <property type="match status" value="1"/>
</dbReference>